<dbReference type="Proteomes" id="UP000823388">
    <property type="component" value="Chromosome 2K"/>
</dbReference>
<comment type="caution">
    <text evidence="2">The sequence shown here is derived from an EMBL/GenBank/DDBJ whole genome shotgun (WGS) entry which is preliminary data.</text>
</comment>
<dbReference type="AlphaFoldDB" id="A0A8T0WAX9"/>
<reference evidence="2" key="1">
    <citation type="submission" date="2020-05" db="EMBL/GenBank/DDBJ databases">
        <title>WGS assembly of Panicum virgatum.</title>
        <authorList>
            <person name="Lovell J.T."/>
            <person name="Jenkins J."/>
            <person name="Shu S."/>
            <person name="Juenger T.E."/>
            <person name="Schmutz J."/>
        </authorList>
    </citation>
    <scope>NUCLEOTIDE SEQUENCE</scope>
    <source>
        <strain evidence="2">AP13</strain>
    </source>
</reference>
<evidence type="ECO:0000313" key="3">
    <source>
        <dbReference type="Proteomes" id="UP000823388"/>
    </source>
</evidence>
<accession>A0A8T0WAX9</accession>
<evidence type="ECO:0000313" key="2">
    <source>
        <dbReference type="EMBL" id="KAG2642544.1"/>
    </source>
</evidence>
<proteinExistence type="predicted"/>
<organism evidence="2 3">
    <name type="scientific">Panicum virgatum</name>
    <name type="common">Blackwell switchgrass</name>
    <dbReference type="NCBI Taxonomy" id="38727"/>
    <lineage>
        <taxon>Eukaryota</taxon>
        <taxon>Viridiplantae</taxon>
        <taxon>Streptophyta</taxon>
        <taxon>Embryophyta</taxon>
        <taxon>Tracheophyta</taxon>
        <taxon>Spermatophyta</taxon>
        <taxon>Magnoliopsida</taxon>
        <taxon>Liliopsida</taxon>
        <taxon>Poales</taxon>
        <taxon>Poaceae</taxon>
        <taxon>PACMAD clade</taxon>
        <taxon>Panicoideae</taxon>
        <taxon>Panicodae</taxon>
        <taxon>Paniceae</taxon>
        <taxon>Panicinae</taxon>
        <taxon>Panicum</taxon>
        <taxon>Panicum sect. Hiantes</taxon>
    </lineage>
</organism>
<dbReference type="OrthoDB" id="665248at2759"/>
<feature type="compositionally biased region" description="Polar residues" evidence="1">
    <location>
        <begin position="87"/>
        <end position="105"/>
    </location>
</feature>
<dbReference type="EMBL" id="CM029039">
    <property type="protein sequence ID" value="KAG2642544.1"/>
    <property type="molecule type" value="Genomic_DNA"/>
</dbReference>
<feature type="region of interest" description="Disordered" evidence="1">
    <location>
        <begin position="57"/>
        <end position="136"/>
    </location>
</feature>
<feature type="compositionally biased region" description="Basic and acidic residues" evidence="1">
    <location>
        <begin position="118"/>
        <end position="128"/>
    </location>
</feature>
<gene>
    <name evidence="2" type="ORF">PVAP13_2KG196424</name>
</gene>
<evidence type="ECO:0000256" key="1">
    <source>
        <dbReference type="SAM" id="MobiDB-lite"/>
    </source>
</evidence>
<sequence>MRHLGPLPAASSAAATIKPKERQLLDHYCGCPAGTDLVSYNYKAHEAPIEKLLRLPGGRSIEHGMSTNTGSQQAPQQNAAADKGPQQADTVTKTVQTVEVRSSAGQPDEEGVLQPVRVVHEIPAKDAKNNPGVKQD</sequence>
<keyword evidence="3" id="KW-1185">Reference proteome</keyword>
<name>A0A8T0WAX9_PANVG</name>
<feature type="compositionally biased region" description="Polar residues" evidence="1">
    <location>
        <begin position="65"/>
        <end position="79"/>
    </location>
</feature>
<protein>
    <submittedName>
        <fullName evidence="2">Uncharacterized protein</fullName>
    </submittedName>
</protein>